<keyword evidence="3" id="KW-1185">Reference proteome</keyword>
<feature type="transmembrane region" description="Helical" evidence="1">
    <location>
        <begin position="7"/>
        <end position="28"/>
    </location>
</feature>
<keyword evidence="1" id="KW-1133">Transmembrane helix</keyword>
<evidence type="ECO:0000313" key="3">
    <source>
        <dbReference type="Proteomes" id="UP000598820"/>
    </source>
</evidence>
<feature type="transmembrane region" description="Helical" evidence="1">
    <location>
        <begin position="143"/>
        <end position="164"/>
    </location>
</feature>
<evidence type="ECO:0000313" key="2">
    <source>
        <dbReference type="EMBL" id="MBD2705355.1"/>
    </source>
</evidence>
<dbReference type="AlphaFoldDB" id="A0A927GAS5"/>
<accession>A0A927GAS5</accession>
<dbReference type="RefSeq" id="WP_190892668.1">
    <property type="nucleotide sequence ID" value="NZ_JACWZY010000053.1"/>
</dbReference>
<name>A0A927GAS5_9BACT</name>
<dbReference type="Proteomes" id="UP000598820">
    <property type="component" value="Unassembled WGS sequence"/>
</dbReference>
<feature type="transmembrane region" description="Helical" evidence="1">
    <location>
        <begin position="111"/>
        <end position="131"/>
    </location>
</feature>
<feature type="transmembrane region" description="Helical" evidence="1">
    <location>
        <begin position="170"/>
        <end position="189"/>
    </location>
</feature>
<comment type="caution">
    <text evidence="2">The sequence shown here is derived from an EMBL/GenBank/DDBJ whole genome shotgun (WGS) entry which is preliminary data.</text>
</comment>
<evidence type="ECO:0000256" key="1">
    <source>
        <dbReference type="SAM" id="Phobius"/>
    </source>
</evidence>
<sequence>MEKAYKNISYLFFALLIISVIGFFQTYIVKFPTFTDTVSAHHIHATFLLLWIATLIAQPLLIRARKIELHRLIGKASYVLVPLIVLSILMVTRVQYQRGIAQHTPSVLVDYGMYMTFVDLVPFITLYLLAMWYRCVPSVHMRYIIACSVIFFNPAFGRINIIFFGMEPELGVVISYVYCDTILLGFLVYDLIKHKPYQPYLYSLAFLIVCHSSLLYAPFSPVWHTLSTAFAQTFF</sequence>
<feature type="transmembrane region" description="Helical" evidence="1">
    <location>
        <begin position="201"/>
        <end position="219"/>
    </location>
</feature>
<protein>
    <submittedName>
        <fullName evidence="2">Uncharacterized protein</fullName>
    </submittedName>
</protein>
<feature type="transmembrane region" description="Helical" evidence="1">
    <location>
        <begin position="40"/>
        <end position="60"/>
    </location>
</feature>
<dbReference type="EMBL" id="JACWZY010000053">
    <property type="protein sequence ID" value="MBD2705355.1"/>
    <property type="molecule type" value="Genomic_DNA"/>
</dbReference>
<gene>
    <name evidence="2" type="ORF">IC229_32365</name>
</gene>
<feature type="transmembrane region" description="Helical" evidence="1">
    <location>
        <begin position="72"/>
        <end position="91"/>
    </location>
</feature>
<organism evidence="2 3">
    <name type="scientific">Spirosoma profusum</name>
    <dbReference type="NCBI Taxonomy" id="2771354"/>
    <lineage>
        <taxon>Bacteria</taxon>
        <taxon>Pseudomonadati</taxon>
        <taxon>Bacteroidota</taxon>
        <taxon>Cytophagia</taxon>
        <taxon>Cytophagales</taxon>
        <taxon>Cytophagaceae</taxon>
        <taxon>Spirosoma</taxon>
    </lineage>
</organism>
<keyword evidence="1" id="KW-0472">Membrane</keyword>
<keyword evidence="1" id="KW-0812">Transmembrane</keyword>
<reference evidence="2" key="1">
    <citation type="submission" date="2020-09" db="EMBL/GenBank/DDBJ databases">
        <authorList>
            <person name="Kim M.K."/>
        </authorList>
    </citation>
    <scope>NUCLEOTIDE SEQUENCE</scope>
    <source>
        <strain evidence="2">BT702</strain>
    </source>
</reference>
<proteinExistence type="predicted"/>